<feature type="non-terminal residue" evidence="8">
    <location>
        <position position="323"/>
    </location>
</feature>
<dbReference type="EMBL" id="JAGHQM010000273">
    <property type="protein sequence ID" value="KAH0562981.1"/>
    <property type="molecule type" value="Genomic_DNA"/>
</dbReference>
<evidence type="ECO:0000256" key="5">
    <source>
        <dbReference type="SAM" id="MobiDB-lite"/>
    </source>
</evidence>
<evidence type="ECO:0000313" key="9">
    <source>
        <dbReference type="Proteomes" id="UP000750711"/>
    </source>
</evidence>
<feature type="domain" description="HTH La-type RNA-binding" evidence="7">
    <location>
        <begin position="106"/>
        <end position="196"/>
    </location>
</feature>
<evidence type="ECO:0000256" key="2">
    <source>
        <dbReference type="ARBA" id="ARBA00022884"/>
    </source>
</evidence>
<feature type="region of interest" description="Disordered" evidence="5">
    <location>
        <begin position="300"/>
        <end position="323"/>
    </location>
</feature>
<dbReference type="InterPro" id="IPR036390">
    <property type="entry name" value="WH_DNA-bd_sf"/>
</dbReference>
<evidence type="ECO:0000256" key="1">
    <source>
        <dbReference type="ARBA" id="ARBA00004123"/>
    </source>
</evidence>
<dbReference type="InterPro" id="IPR002344">
    <property type="entry name" value="Lupus_La"/>
</dbReference>
<dbReference type="GO" id="GO:1990904">
    <property type="term" value="C:ribonucleoprotein complex"/>
    <property type="evidence" value="ECO:0007669"/>
    <property type="project" value="InterPro"/>
</dbReference>
<dbReference type="InterPro" id="IPR045180">
    <property type="entry name" value="La_dom_prot"/>
</dbReference>
<feature type="compositionally biased region" description="Basic and acidic residues" evidence="5">
    <location>
        <begin position="74"/>
        <end position="96"/>
    </location>
</feature>
<dbReference type="InterPro" id="IPR000504">
    <property type="entry name" value="RRM_dom"/>
</dbReference>
<comment type="subcellular location">
    <subcellularLocation>
        <location evidence="1">Nucleus</location>
    </subcellularLocation>
</comment>
<dbReference type="Gene3D" id="3.30.70.330">
    <property type="match status" value="1"/>
</dbReference>
<dbReference type="SMART" id="SM00715">
    <property type="entry name" value="LA"/>
    <property type="match status" value="1"/>
</dbReference>
<dbReference type="Gene3D" id="1.10.10.10">
    <property type="entry name" value="Winged helix-like DNA-binding domain superfamily/Winged helix DNA-binding domain"/>
    <property type="match status" value="1"/>
</dbReference>
<dbReference type="PROSITE" id="PS50102">
    <property type="entry name" value="RRM"/>
    <property type="match status" value="1"/>
</dbReference>
<evidence type="ECO:0000313" key="8">
    <source>
        <dbReference type="EMBL" id="KAH0562981.1"/>
    </source>
</evidence>
<dbReference type="Pfam" id="PF05383">
    <property type="entry name" value="La"/>
    <property type="match status" value="1"/>
</dbReference>
<proteinExistence type="predicted"/>
<evidence type="ECO:0000256" key="3">
    <source>
        <dbReference type="ARBA" id="ARBA00023242"/>
    </source>
</evidence>
<dbReference type="PANTHER" id="PTHR22792:SF140">
    <property type="entry name" value="ACHILLES, ISOFORM A"/>
    <property type="match status" value="1"/>
</dbReference>
<dbReference type="GO" id="GO:0003729">
    <property type="term" value="F:mRNA binding"/>
    <property type="evidence" value="ECO:0007669"/>
    <property type="project" value="TreeGrafter"/>
</dbReference>
<accession>A0A9P8LE93</accession>
<evidence type="ECO:0000256" key="4">
    <source>
        <dbReference type="PROSITE-ProRule" id="PRU00332"/>
    </source>
</evidence>
<dbReference type="PROSITE" id="PS50961">
    <property type="entry name" value="HTH_LA"/>
    <property type="match status" value="1"/>
</dbReference>
<evidence type="ECO:0000259" key="6">
    <source>
        <dbReference type="PROSITE" id="PS50102"/>
    </source>
</evidence>
<dbReference type="Proteomes" id="UP000750711">
    <property type="component" value="Unassembled WGS sequence"/>
</dbReference>
<organism evidence="8 9">
    <name type="scientific">Trichoglossum hirsutum</name>
    <dbReference type="NCBI Taxonomy" id="265104"/>
    <lineage>
        <taxon>Eukaryota</taxon>
        <taxon>Fungi</taxon>
        <taxon>Dikarya</taxon>
        <taxon>Ascomycota</taxon>
        <taxon>Pezizomycotina</taxon>
        <taxon>Geoglossomycetes</taxon>
        <taxon>Geoglossales</taxon>
        <taxon>Geoglossaceae</taxon>
        <taxon>Trichoglossum</taxon>
    </lineage>
</organism>
<feature type="domain" description="RRM" evidence="6">
    <location>
        <begin position="214"/>
        <end position="310"/>
    </location>
</feature>
<feature type="compositionally biased region" description="Basic residues" evidence="5">
    <location>
        <begin position="97"/>
        <end position="112"/>
    </location>
</feature>
<dbReference type="CDD" id="cd12291">
    <property type="entry name" value="RRM1_La"/>
    <property type="match status" value="1"/>
</dbReference>
<dbReference type="GO" id="GO:0005634">
    <property type="term" value="C:nucleus"/>
    <property type="evidence" value="ECO:0007669"/>
    <property type="project" value="UniProtKB-SubCell"/>
</dbReference>
<feature type="region of interest" description="Disordered" evidence="5">
    <location>
        <begin position="1"/>
        <end position="113"/>
    </location>
</feature>
<comment type="caution">
    <text evidence="8">The sequence shown here is derived from an EMBL/GenBank/DDBJ whole genome shotgun (WGS) entry which is preliminary data.</text>
</comment>
<keyword evidence="3" id="KW-0539">Nucleus</keyword>
<dbReference type="PANTHER" id="PTHR22792">
    <property type="entry name" value="LUPUS LA PROTEIN-RELATED"/>
    <property type="match status" value="1"/>
</dbReference>
<evidence type="ECO:0000259" key="7">
    <source>
        <dbReference type="PROSITE" id="PS50961"/>
    </source>
</evidence>
<dbReference type="InterPro" id="IPR012677">
    <property type="entry name" value="Nucleotide-bd_a/b_plait_sf"/>
</dbReference>
<keyword evidence="9" id="KW-1185">Reference proteome</keyword>
<dbReference type="SUPFAM" id="SSF54928">
    <property type="entry name" value="RNA-binding domain, RBD"/>
    <property type="match status" value="1"/>
</dbReference>
<dbReference type="PRINTS" id="PR00302">
    <property type="entry name" value="LUPUSLA"/>
</dbReference>
<gene>
    <name evidence="8" type="ORF">GP486_002459</name>
</gene>
<dbReference type="InterPro" id="IPR006630">
    <property type="entry name" value="La_HTH"/>
</dbReference>
<feature type="compositionally biased region" description="Basic and acidic residues" evidence="5">
    <location>
        <begin position="42"/>
        <end position="64"/>
    </location>
</feature>
<keyword evidence="2 4" id="KW-0694">RNA-binding</keyword>
<reference evidence="8" key="1">
    <citation type="submission" date="2021-03" db="EMBL/GenBank/DDBJ databases">
        <title>Comparative genomics and phylogenomic investigation of the class Geoglossomycetes provide insights into ecological specialization and systematics.</title>
        <authorList>
            <person name="Melie T."/>
            <person name="Pirro S."/>
            <person name="Miller A.N."/>
            <person name="Quandt A."/>
        </authorList>
    </citation>
    <scope>NUCLEOTIDE SEQUENCE</scope>
    <source>
        <strain evidence="8">CAQ_001_2017</strain>
    </source>
</reference>
<dbReference type="SUPFAM" id="SSF46785">
    <property type="entry name" value="Winged helix' DNA-binding domain"/>
    <property type="match status" value="1"/>
</dbReference>
<dbReference type="InterPro" id="IPR036388">
    <property type="entry name" value="WH-like_DNA-bd_sf"/>
</dbReference>
<name>A0A9P8LE93_9PEZI</name>
<dbReference type="AlphaFoldDB" id="A0A9P8LE93"/>
<protein>
    <submittedName>
        <fullName evidence="8">Uncharacterized protein</fullName>
    </submittedName>
</protein>
<dbReference type="InterPro" id="IPR035979">
    <property type="entry name" value="RBD_domain_sf"/>
</dbReference>
<dbReference type="GO" id="GO:0006396">
    <property type="term" value="P:RNA processing"/>
    <property type="evidence" value="ECO:0007669"/>
    <property type="project" value="InterPro"/>
</dbReference>
<sequence>MTDSIAQPDTIAMPTAQGDVTASKVDEPKVNDSEEQITTADPKNEEQPSVKFEDGVVEVNEHRNSAQQDGGDAADIKTEDNGTDKPEKREHTTEKHTGHKPSPKSHHKHRNNSKFDPSVVEFYFSDSNLPMDKFLFTKVGGVENKPISLKMIATFKRMKRFQPYEAIVAALKDSEFLDITENEEVKRKVPLELTATGKTVYEAHQKWEDKTMDRSIYAKGFGEETPTTQFEIEAFFAPYGPTNAIRLRRMTDRTFKGSVFVEFQDTALQQAFLALEPKPKWKGEVDLVWKSKRDYVDEKDRDIKAGKIKPNPSWRPHGSGRKE</sequence>
<dbReference type="Pfam" id="PF00076">
    <property type="entry name" value="RRM_1"/>
    <property type="match status" value="1"/>
</dbReference>